<dbReference type="EMBL" id="ACYG01000024">
    <property type="protein sequence ID" value="EEV17784.1"/>
    <property type="molecule type" value="Genomic_DNA"/>
</dbReference>
<name>C8PI20_9BACT</name>
<gene>
    <name evidence="1" type="ORF">CAMGR0001_0619</name>
</gene>
<keyword evidence="2" id="KW-1185">Reference proteome</keyword>
<evidence type="ECO:0000313" key="1">
    <source>
        <dbReference type="EMBL" id="EEV17784.1"/>
    </source>
</evidence>
<dbReference type="AlphaFoldDB" id="C8PI20"/>
<organism evidence="1 2">
    <name type="scientific">Campylobacter gracilis RM3268</name>
    <dbReference type="NCBI Taxonomy" id="553220"/>
    <lineage>
        <taxon>Bacteria</taxon>
        <taxon>Pseudomonadati</taxon>
        <taxon>Campylobacterota</taxon>
        <taxon>Epsilonproteobacteria</taxon>
        <taxon>Campylobacterales</taxon>
        <taxon>Campylobacteraceae</taxon>
        <taxon>Campylobacter</taxon>
    </lineage>
</organism>
<reference evidence="1 2" key="1">
    <citation type="submission" date="2009-07" db="EMBL/GenBank/DDBJ databases">
        <authorList>
            <person name="Madupu R."/>
            <person name="Sebastian Y."/>
            <person name="Durkin A.S."/>
            <person name="Torralba M."/>
            <person name="Methe B."/>
            <person name="Sutton G.G."/>
            <person name="Strausberg R.L."/>
            <person name="Nelson K.E."/>
        </authorList>
    </citation>
    <scope>NUCLEOTIDE SEQUENCE [LARGE SCALE GENOMIC DNA]</scope>
    <source>
        <strain evidence="1 2">RM3268</strain>
    </source>
</reference>
<dbReference type="Proteomes" id="UP000005709">
    <property type="component" value="Unassembled WGS sequence"/>
</dbReference>
<evidence type="ECO:0000313" key="2">
    <source>
        <dbReference type="Proteomes" id="UP000005709"/>
    </source>
</evidence>
<proteinExistence type="predicted"/>
<sequence length="37" mass="4233">MKLKIGKFCEIEQCSRILSAKFVNIGVRFKFNRGIAS</sequence>
<protein>
    <submittedName>
        <fullName evidence="1">Uncharacterized protein</fullName>
    </submittedName>
</protein>
<comment type="caution">
    <text evidence="1">The sequence shown here is derived from an EMBL/GenBank/DDBJ whole genome shotgun (WGS) entry which is preliminary data.</text>
</comment>
<accession>C8PI20</accession>